<feature type="region of interest" description="Disordered" evidence="1">
    <location>
        <begin position="1"/>
        <end position="57"/>
    </location>
</feature>
<comment type="caution">
    <text evidence="2">The sequence shown here is derived from an EMBL/GenBank/DDBJ whole genome shotgun (WGS) entry which is preliminary data.</text>
</comment>
<gene>
    <name evidence="2" type="ORF">C1Y40_05517</name>
</gene>
<proteinExistence type="predicted"/>
<evidence type="ECO:0000313" key="3">
    <source>
        <dbReference type="Proteomes" id="UP000238296"/>
    </source>
</evidence>
<evidence type="ECO:0000256" key="1">
    <source>
        <dbReference type="SAM" id="MobiDB-lite"/>
    </source>
</evidence>
<reference evidence="2 3" key="1">
    <citation type="journal article" date="2017" name="Int. J. Syst. Evol. Microbiol.">
        <title>Mycobacterium talmoniae sp. nov., a slowly growing mycobacterium isolated from human respiratory samples.</title>
        <authorList>
            <person name="Davidson R.M."/>
            <person name="DeGroote M.A."/>
            <person name="Marola J.L."/>
            <person name="Buss S."/>
            <person name="Jones V."/>
            <person name="McNeil M.R."/>
            <person name="Freifeld A.G."/>
            <person name="Elaine Epperson L."/>
            <person name="Hasan N.A."/>
            <person name="Jackson M."/>
            <person name="Iwen P.C."/>
            <person name="Salfinger M."/>
            <person name="Strong M."/>
        </authorList>
    </citation>
    <scope>NUCLEOTIDE SEQUENCE [LARGE SCALE GENOMIC DNA]</scope>
    <source>
        <strain evidence="2 3">ATCC BAA-2683</strain>
    </source>
</reference>
<organism evidence="2 3">
    <name type="scientific">Mycobacterium talmoniae</name>
    <dbReference type="NCBI Taxonomy" id="1858794"/>
    <lineage>
        <taxon>Bacteria</taxon>
        <taxon>Bacillati</taxon>
        <taxon>Actinomycetota</taxon>
        <taxon>Actinomycetes</taxon>
        <taxon>Mycobacteriales</taxon>
        <taxon>Mycobacteriaceae</taxon>
        <taxon>Mycobacterium</taxon>
    </lineage>
</organism>
<dbReference type="Proteomes" id="UP000238296">
    <property type="component" value="Unassembled WGS sequence"/>
</dbReference>
<accession>A0A2S8BCE1</accession>
<sequence length="57" mass="6018">MPSAWSAMPLPDSPICSTKPEATAVPATGSTSWNLIDDDPEFSTSTVTPRLLGPESR</sequence>
<name>A0A2S8BCE1_9MYCO</name>
<dbReference type="EMBL" id="PPEA01000848">
    <property type="protein sequence ID" value="PQM44324.1"/>
    <property type="molecule type" value="Genomic_DNA"/>
</dbReference>
<protein>
    <submittedName>
        <fullName evidence="2">Uncharacterized protein</fullName>
    </submittedName>
</protein>
<dbReference type="AlphaFoldDB" id="A0A2S8BCE1"/>
<evidence type="ECO:0000313" key="2">
    <source>
        <dbReference type="EMBL" id="PQM44324.1"/>
    </source>
</evidence>